<dbReference type="EMBL" id="CADCXU010032161">
    <property type="protein sequence ID" value="CAB0017990.1"/>
    <property type="molecule type" value="Genomic_DNA"/>
</dbReference>
<sequence>MGQLSDTIRRLARAFHRLSVSNPYKMSVIQYTVGLTLSDIFVQKYIDHREHDWRRTTRAQFGDSSGQTIFVLLRQPLLLFNGRVPPNGDADSSDEYFLQQIHPEGQRLFFHSIEFFHFNLVPGLREQPRPTCPGIGPRSQTSVGQQIQNAFVRVFFTTQKYEMLQGVRKAIVIVRLGCCVPNFQK</sequence>
<dbReference type="Proteomes" id="UP000479000">
    <property type="component" value="Unassembled WGS sequence"/>
</dbReference>
<feature type="non-terminal residue" evidence="1">
    <location>
        <position position="185"/>
    </location>
</feature>
<dbReference type="AlphaFoldDB" id="A0A6H5HKB8"/>
<name>A0A6H5HKB8_9HEMI</name>
<keyword evidence="2" id="KW-1185">Reference proteome</keyword>
<gene>
    <name evidence="1" type="ORF">NTEN_LOCUS21899</name>
</gene>
<evidence type="ECO:0000313" key="2">
    <source>
        <dbReference type="Proteomes" id="UP000479000"/>
    </source>
</evidence>
<reference evidence="1 2" key="1">
    <citation type="submission" date="2020-02" db="EMBL/GenBank/DDBJ databases">
        <authorList>
            <person name="Ferguson B K."/>
        </authorList>
    </citation>
    <scope>NUCLEOTIDE SEQUENCE [LARGE SCALE GENOMIC DNA]</scope>
</reference>
<proteinExistence type="predicted"/>
<accession>A0A6H5HKB8</accession>
<organism evidence="1 2">
    <name type="scientific">Nesidiocoris tenuis</name>
    <dbReference type="NCBI Taxonomy" id="355587"/>
    <lineage>
        <taxon>Eukaryota</taxon>
        <taxon>Metazoa</taxon>
        <taxon>Ecdysozoa</taxon>
        <taxon>Arthropoda</taxon>
        <taxon>Hexapoda</taxon>
        <taxon>Insecta</taxon>
        <taxon>Pterygota</taxon>
        <taxon>Neoptera</taxon>
        <taxon>Paraneoptera</taxon>
        <taxon>Hemiptera</taxon>
        <taxon>Heteroptera</taxon>
        <taxon>Panheteroptera</taxon>
        <taxon>Cimicomorpha</taxon>
        <taxon>Miridae</taxon>
        <taxon>Dicyphina</taxon>
        <taxon>Nesidiocoris</taxon>
    </lineage>
</organism>
<protein>
    <submittedName>
        <fullName evidence="1">Uncharacterized protein</fullName>
    </submittedName>
</protein>
<evidence type="ECO:0000313" key="1">
    <source>
        <dbReference type="EMBL" id="CAB0017990.1"/>
    </source>
</evidence>